<gene>
    <name evidence="1" type="ORF">CSC2_09250</name>
</gene>
<reference evidence="1 2" key="1">
    <citation type="journal article" date="2021" name="Int. J. Syst. Evol. Microbiol.">
        <title>Clostridium zeae sp. nov., isolated from corn silage.</title>
        <authorList>
            <person name="Kobayashi H."/>
            <person name="Tanizawa Y."/>
            <person name="Yagura M."/>
            <person name="Sakamoto M."/>
            <person name="Ohkuma M."/>
            <person name="Tohno M."/>
        </authorList>
    </citation>
    <scope>NUCLEOTIDE SEQUENCE [LARGE SCALE GENOMIC DNA]</scope>
    <source>
        <strain evidence="1 2">CSC2</strain>
    </source>
</reference>
<proteinExistence type="predicted"/>
<protein>
    <submittedName>
        <fullName evidence="1">Uncharacterized protein</fullName>
    </submittedName>
</protein>
<name>A0ABQ1E6L5_9CLOT</name>
<dbReference type="RefSeq" id="WP_206868365.1">
    <property type="nucleotide sequence ID" value="NZ_BMBA01000001.1"/>
</dbReference>
<accession>A0ABQ1E6L5</accession>
<dbReference type="EMBL" id="BMBA01000001">
    <property type="protein sequence ID" value="GFZ30399.1"/>
    <property type="molecule type" value="Genomic_DNA"/>
</dbReference>
<evidence type="ECO:0000313" key="1">
    <source>
        <dbReference type="EMBL" id="GFZ30399.1"/>
    </source>
</evidence>
<keyword evidence="2" id="KW-1185">Reference proteome</keyword>
<evidence type="ECO:0000313" key="2">
    <source>
        <dbReference type="Proteomes" id="UP000663802"/>
    </source>
</evidence>
<organism evidence="1 2">
    <name type="scientific">Clostridium zeae</name>
    <dbReference type="NCBI Taxonomy" id="2759022"/>
    <lineage>
        <taxon>Bacteria</taxon>
        <taxon>Bacillati</taxon>
        <taxon>Bacillota</taxon>
        <taxon>Clostridia</taxon>
        <taxon>Eubacteriales</taxon>
        <taxon>Clostridiaceae</taxon>
        <taxon>Clostridium</taxon>
    </lineage>
</organism>
<dbReference type="Proteomes" id="UP000663802">
    <property type="component" value="Unassembled WGS sequence"/>
</dbReference>
<comment type="caution">
    <text evidence="1">The sequence shown here is derived from an EMBL/GenBank/DDBJ whole genome shotgun (WGS) entry which is preliminary data.</text>
</comment>
<sequence>MLPLKDTAEIYRIGLVTGLFMKIDVIKWADKIIEYEENIEYEIIEISLMQNTKVEDIALKLYEINGIPNNQNVLNTFLGLCSYAYTKNKFTAHEICTILYKFVISKTHIPLASDIEQMIHYLSDGYYLASSGTYGNLNVICKDLKNFLNMYSEYAKRFIY</sequence>